<dbReference type="PROSITE" id="PS50022">
    <property type="entry name" value="FA58C_3"/>
    <property type="match status" value="1"/>
</dbReference>
<comment type="caution">
    <text evidence="6">The sequence shown here is derived from an EMBL/GenBank/DDBJ whole genome shotgun (WGS) entry which is preliminary data.</text>
</comment>
<dbReference type="Pfam" id="PF00754">
    <property type="entry name" value="F5_F8_type_C"/>
    <property type="match status" value="1"/>
</dbReference>
<dbReference type="Proteomes" id="UP000294848">
    <property type="component" value="Unassembled WGS sequence"/>
</dbReference>
<evidence type="ECO:0000256" key="2">
    <source>
        <dbReference type="ARBA" id="ARBA00022801"/>
    </source>
</evidence>
<dbReference type="InterPro" id="IPR006104">
    <property type="entry name" value="Glyco_hydro_2_N"/>
</dbReference>
<feature type="domain" description="F5/8 type C" evidence="5">
    <location>
        <begin position="917"/>
        <end position="1073"/>
    </location>
</feature>
<feature type="chain" id="PRO_5021009464" evidence="4">
    <location>
        <begin position="31"/>
        <end position="1073"/>
    </location>
</feature>
<evidence type="ECO:0000313" key="7">
    <source>
        <dbReference type="Proteomes" id="UP000294848"/>
    </source>
</evidence>
<dbReference type="InterPro" id="IPR013783">
    <property type="entry name" value="Ig-like_fold"/>
</dbReference>
<dbReference type="Gene3D" id="2.60.120.260">
    <property type="entry name" value="Galactose-binding domain-like"/>
    <property type="match status" value="2"/>
</dbReference>
<dbReference type="EMBL" id="SNWI01000004">
    <property type="protein sequence ID" value="TDO02681.1"/>
    <property type="molecule type" value="Genomic_DNA"/>
</dbReference>
<feature type="signal peptide" evidence="4">
    <location>
        <begin position="1"/>
        <end position="30"/>
    </location>
</feature>
<dbReference type="SUPFAM" id="SSF49785">
    <property type="entry name" value="Galactose-binding domain-like"/>
    <property type="match status" value="2"/>
</dbReference>
<dbReference type="Gene3D" id="2.60.40.10">
    <property type="entry name" value="Immunoglobulins"/>
    <property type="match status" value="1"/>
</dbReference>
<evidence type="ECO:0000256" key="1">
    <source>
        <dbReference type="ARBA" id="ARBA00007401"/>
    </source>
</evidence>
<dbReference type="Pfam" id="PF00703">
    <property type="entry name" value="Glyco_hydro_2"/>
    <property type="match status" value="1"/>
</dbReference>
<dbReference type="InterPro" id="IPR036156">
    <property type="entry name" value="Beta-gal/glucu_dom_sf"/>
</dbReference>
<dbReference type="InterPro" id="IPR008979">
    <property type="entry name" value="Galactose-bd-like_sf"/>
</dbReference>
<evidence type="ECO:0000256" key="4">
    <source>
        <dbReference type="SAM" id="SignalP"/>
    </source>
</evidence>
<evidence type="ECO:0000259" key="5">
    <source>
        <dbReference type="PROSITE" id="PS50022"/>
    </source>
</evidence>
<protein>
    <submittedName>
        <fullName evidence="6">Glycosyl hydrolase family 2</fullName>
    </submittedName>
</protein>
<dbReference type="GO" id="GO:0004553">
    <property type="term" value="F:hydrolase activity, hydrolyzing O-glycosyl compounds"/>
    <property type="evidence" value="ECO:0007669"/>
    <property type="project" value="InterPro"/>
</dbReference>
<dbReference type="PANTHER" id="PTHR42732">
    <property type="entry name" value="BETA-GALACTOSIDASE"/>
    <property type="match status" value="1"/>
</dbReference>
<proteinExistence type="inferred from homology"/>
<evidence type="ECO:0000256" key="3">
    <source>
        <dbReference type="ARBA" id="ARBA00023295"/>
    </source>
</evidence>
<accession>A0A4R6H5B0</accession>
<name>A0A4R6H5B0_9BACT</name>
<sequence length="1073" mass="123236">MREQTTKLTTKLIGVIVVLCTMATFTTAQNGFDISGQWQFQLDPEKKGHQEEWFSKNLFNDEVNLPGTTDTNKKGYKTLPWPDDSITRKFEFPKDFENPAWIYELNAAPSRKYKYIGAAWYQRTIDIPPSWNGKRMELFLERSLFKMEVWIDGKPVGEDIALYTPRRFDITDFVKAGQRHRLTLCIDNTNLIGGKAHGYTYHTQTNWNGIVGQMEVRSHDQVYLESAKVFTSIYDKQVRVEASINNCLDDFVSAGFELKVEDKDGKLIARRNYKRSLEKGVKTQEFYLPVNSPIVLWDEFTPELYSISLKMRGTSDAFDDEFRDRFGFRKISTSGTSILVNDRPVFMRGTLDCAIYPKTGYMPMDRASWVKVLGTIKEYGMNHVRYHSVCPPKVAFEVADELGLYLQAELIWGPEPTPQTYALEYLYKDGFRILKEYGNHPSFALMALSNEISYDNTIYKNRVVEAYRNADPRRLYSTQAGHVNKKHTASDIRYNKVWENEEPCNIPREELILNNDFDYSAGKGLNEPPLIIHENGQWVMYPGFSFMDKYDGVKQPDNFYPLYQRLQENGLANQDEKMAMASGKHGVWHIKQVFESMYRTDGVAGFQYLGLQDFPGQSEAMIGILDPFWDSKGYVNPEDFRKFCSDVIPLLRFKKWVFTTDEQFEASASVWNFGANDITNKAIRWKITSESGRLMQKGIFSPAKLKQGGSTAVGNLHIPLQEFQNPGQYRIELSVDGTDYKNDWDFYVYPQKTEVDKEGIYVTSHLDDEALRTLSEGGRVFLQWPTEDFGGNVQKISFTPHFWSFNRGALGRSYPGTAGLLCKSDHSLFNEFPTQSFADARWMHLVHEGNAFILNDLQQIDPIVQVIDDYHRNNKLAAIFEARVGKGKLLACALNLDDRPEAALLKKSILDYMKSNQFKPKQKLSSQMLADLLPDPTVITRVVEGSSRWPLHDYRNVLDGNSDTFWSSEWNGEWRASRTHYLVLEFGAERSLAGCNYVPRQDSENGRVGKFEIYLSSDGKNWGEPIAKGTFANSPELQKVDFGNTYQARFVKFVSVAEVNNRKWAAIADLNFY</sequence>
<dbReference type="SUPFAM" id="SSF51445">
    <property type="entry name" value="(Trans)glycosidases"/>
    <property type="match status" value="1"/>
</dbReference>
<comment type="similarity">
    <text evidence="1">Belongs to the glycosyl hydrolase 2 family.</text>
</comment>
<keyword evidence="4" id="KW-0732">Signal</keyword>
<dbReference type="Pfam" id="PF02837">
    <property type="entry name" value="Glyco_hydro_2_N"/>
    <property type="match status" value="1"/>
</dbReference>
<dbReference type="Gene3D" id="3.20.20.80">
    <property type="entry name" value="Glycosidases"/>
    <property type="match status" value="1"/>
</dbReference>
<dbReference type="OrthoDB" id="9814867at2"/>
<dbReference type="GO" id="GO:0005975">
    <property type="term" value="P:carbohydrate metabolic process"/>
    <property type="evidence" value="ECO:0007669"/>
    <property type="project" value="InterPro"/>
</dbReference>
<dbReference type="InterPro" id="IPR017853">
    <property type="entry name" value="GH"/>
</dbReference>
<dbReference type="InterPro" id="IPR006102">
    <property type="entry name" value="Ig-like_GH2"/>
</dbReference>
<reference evidence="6 7" key="1">
    <citation type="submission" date="2019-03" db="EMBL/GenBank/DDBJ databases">
        <title>Freshwater and sediment microbial communities from various areas in North America, analyzing microbe dynamics in response to fracking.</title>
        <authorList>
            <person name="Lamendella R."/>
        </authorList>
    </citation>
    <scope>NUCLEOTIDE SEQUENCE [LARGE SCALE GENOMIC DNA]</scope>
    <source>
        <strain evidence="6 7">114D</strain>
    </source>
</reference>
<dbReference type="RefSeq" id="WP_133464931.1">
    <property type="nucleotide sequence ID" value="NZ_SNWI01000004.1"/>
</dbReference>
<dbReference type="InterPro" id="IPR000421">
    <property type="entry name" value="FA58C"/>
</dbReference>
<dbReference type="InterPro" id="IPR051913">
    <property type="entry name" value="GH2_Domain-Containing"/>
</dbReference>
<dbReference type="PANTHER" id="PTHR42732:SF1">
    <property type="entry name" value="BETA-MANNOSIDASE"/>
    <property type="match status" value="1"/>
</dbReference>
<dbReference type="AlphaFoldDB" id="A0A4R6H5B0"/>
<dbReference type="SUPFAM" id="SSF49303">
    <property type="entry name" value="beta-Galactosidase/glucuronidase domain"/>
    <property type="match status" value="1"/>
</dbReference>
<gene>
    <name evidence="6" type="ORF">DET52_104146</name>
</gene>
<keyword evidence="2 6" id="KW-0378">Hydrolase</keyword>
<evidence type="ECO:0000313" key="6">
    <source>
        <dbReference type="EMBL" id="TDO02681.1"/>
    </source>
</evidence>
<keyword evidence="3" id="KW-0326">Glycosidase</keyword>
<organism evidence="6 7">
    <name type="scientific">Sunxiuqinia elliptica</name>
    <dbReference type="NCBI Taxonomy" id="655355"/>
    <lineage>
        <taxon>Bacteria</taxon>
        <taxon>Pseudomonadati</taxon>
        <taxon>Bacteroidota</taxon>
        <taxon>Bacteroidia</taxon>
        <taxon>Marinilabiliales</taxon>
        <taxon>Prolixibacteraceae</taxon>
        <taxon>Sunxiuqinia</taxon>
    </lineage>
</organism>